<feature type="region of interest" description="Disordered" evidence="1">
    <location>
        <begin position="258"/>
        <end position="279"/>
    </location>
</feature>
<name>A0A8J2WPM3_9CRUS</name>
<feature type="compositionally biased region" description="Low complexity" evidence="1">
    <location>
        <begin position="258"/>
        <end position="267"/>
    </location>
</feature>
<reference evidence="2" key="1">
    <citation type="submission" date="2021-11" db="EMBL/GenBank/DDBJ databases">
        <authorList>
            <person name="Schell T."/>
        </authorList>
    </citation>
    <scope>NUCLEOTIDE SEQUENCE</scope>
    <source>
        <strain evidence="2">M5</strain>
    </source>
</reference>
<comment type="caution">
    <text evidence="2">The sequence shown here is derived from an EMBL/GenBank/DDBJ whole genome shotgun (WGS) entry which is preliminary data.</text>
</comment>
<protein>
    <submittedName>
        <fullName evidence="2">Uncharacterized protein</fullName>
    </submittedName>
</protein>
<dbReference type="AlphaFoldDB" id="A0A8J2WPM3"/>
<keyword evidence="3" id="KW-1185">Reference proteome</keyword>
<organism evidence="2 3">
    <name type="scientific">Daphnia galeata</name>
    <dbReference type="NCBI Taxonomy" id="27404"/>
    <lineage>
        <taxon>Eukaryota</taxon>
        <taxon>Metazoa</taxon>
        <taxon>Ecdysozoa</taxon>
        <taxon>Arthropoda</taxon>
        <taxon>Crustacea</taxon>
        <taxon>Branchiopoda</taxon>
        <taxon>Diplostraca</taxon>
        <taxon>Cladocera</taxon>
        <taxon>Anomopoda</taxon>
        <taxon>Daphniidae</taxon>
        <taxon>Daphnia</taxon>
    </lineage>
</organism>
<dbReference type="EMBL" id="CAKKLH010000328">
    <property type="protein sequence ID" value="CAH0112623.1"/>
    <property type="molecule type" value="Genomic_DNA"/>
</dbReference>
<accession>A0A8J2WPM3</accession>
<evidence type="ECO:0000313" key="3">
    <source>
        <dbReference type="Proteomes" id="UP000789390"/>
    </source>
</evidence>
<evidence type="ECO:0000256" key="1">
    <source>
        <dbReference type="SAM" id="MobiDB-lite"/>
    </source>
</evidence>
<evidence type="ECO:0000313" key="2">
    <source>
        <dbReference type="EMBL" id="CAH0112623.1"/>
    </source>
</evidence>
<gene>
    <name evidence="2" type="ORF">DGAL_LOCUS16392</name>
</gene>
<sequence>MFSCIFSPVVKSYCCCSLGTDWLRSAVFCYNRIIYLGLERKFTQVLSAFLFKLLGNSPTNEDHPSLARSPRSTAVLSTSVVPFSRIPGLENQQIEAMYHRCRSGIKVPVTVCDSRHMEQTRRLEKWHSSNHPRTSSADFISMPAKEKDESHVYEEIDIGLQNGCSEVSCIQTKTSTTSSRIIRPMPFINRSLYEPPCIMSYQEISPSGPSSASVLVSGSQLSSRVQQPLRDATGHDRPCFVCSSGSIFSAISYFPQSSESGDSASLSGIYISPEPDSEE</sequence>
<dbReference type="Proteomes" id="UP000789390">
    <property type="component" value="Unassembled WGS sequence"/>
</dbReference>
<proteinExistence type="predicted"/>